<dbReference type="GO" id="GO:0003993">
    <property type="term" value="F:acid phosphatase activity"/>
    <property type="evidence" value="ECO:0007669"/>
    <property type="project" value="InterPro"/>
</dbReference>
<evidence type="ECO:0000313" key="4">
    <source>
        <dbReference type="Proteomes" id="UP001146469"/>
    </source>
</evidence>
<dbReference type="SUPFAM" id="SSF48317">
    <property type="entry name" value="Acid phosphatase/Vanadium-dependent haloperoxidase"/>
    <property type="match status" value="1"/>
</dbReference>
<dbReference type="Proteomes" id="UP001146469">
    <property type="component" value="Unassembled WGS sequence"/>
</dbReference>
<feature type="chain" id="PRO_5040738443" evidence="1">
    <location>
        <begin position="24"/>
        <end position="419"/>
    </location>
</feature>
<organism evidence="3 4">
    <name type="scientific">Corynebacterium evansiae</name>
    <dbReference type="NCBI Taxonomy" id="2913499"/>
    <lineage>
        <taxon>Bacteria</taxon>
        <taxon>Bacillati</taxon>
        <taxon>Actinomycetota</taxon>
        <taxon>Actinomycetes</taxon>
        <taxon>Mycobacteriales</taxon>
        <taxon>Corynebacteriaceae</taxon>
        <taxon>Corynebacterium</taxon>
    </lineage>
</organism>
<sequence>MTKTKSLKITAAAMMATTMSLSAVNVAPVEAAPSVPAVAGSEGLPSYPHPVQHKGAPTPQPFGPEYLGGYISDISSHGYGIYLDVVDGFNDVRANHPAIMKQNLDKVVEINNAAQSNPSAIQRAQKDARADKAGVLDAFSDSLGDELGRHFRAALRENRLPKTQFLLGNGYLARAGGVASSTFVEKMVFGYDRPFVVAPERIKKYEDGQNKYYGTSKSYPSGHTNQAVWSTTLLALTLPELAPQILARGSEAGNNRIVMGVHYPLDVMGGRMSGTAAAADRWNDPKMRDAVRQAGKELRAELEWRAGRPIAEVVKSDKAYRSTDQAVREYTDRMTYGFPKIYRKDAPMIVPQAAPDLLLPKFPKLSYKQRASILRQTAIPSGSPLDDQGPRGSWQRLNMAAAFAAKVKVNGDGSVTVLR</sequence>
<dbReference type="RefSeq" id="WP_269944391.1">
    <property type="nucleotide sequence ID" value="NZ_JAKMUT010000003.1"/>
</dbReference>
<dbReference type="SMART" id="SM00014">
    <property type="entry name" value="acidPPc"/>
    <property type="match status" value="1"/>
</dbReference>
<reference evidence="3" key="1">
    <citation type="submission" date="2022-02" db="EMBL/GenBank/DDBJ databases">
        <title>Corynebacterium sp. from urogenital microbiome.</title>
        <authorList>
            <person name="Cappelli E.A."/>
            <person name="Ribeiro T.G."/>
            <person name="Peixe L."/>
        </authorList>
    </citation>
    <scope>NUCLEOTIDE SEQUENCE</scope>
    <source>
        <strain evidence="3">C8Ua_174</strain>
    </source>
</reference>
<dbReference type="EMBL" id="JAKMUT010000003">
    <property type="protein sequence ID" value="MCZ9289600.1"/>
    <property type="molecule type" value="Genomic_DNA"/>
</dbReference>
<proteinExistence type="predicted"/>
<evidence type="ECO:0000259" key="2">
    <source>
        <dbReference type="SMART" id="SM00014"/>
    </source>
</evidence>
<dbReference type="GO" id="GO:0030288">
    <property type="term" value="C:outer membrane-bounded periplasmic space"/>
    <property type="evidence" value="ECO:0007669"/>
    <property type="project" value="InterPro"/>
</dbReference>
<gene>
    <name evidence="3" type="ORF">L8V00_05165</name>
</gene>
<keyword evidence="4" id="KW-1185">Reference proteome</keyword>
<evidence type="ECO:0000313" key="3">
    <source>
        <dbReference type="EMBL" id="MCZ9289600.1"/>
    </source>
</evidence>
<dbReference type="AlphaFoldDB" id="A0A9X3LM29"/>
<feature type="domain" description="Phosphatidic acid phosphatase type 2/haloperoxidase" evidence="2">
    <location>
        <begin position="169"/>
        <end position="282"/>
    </location>
</feature>
<feature type="signal peptide" evidence="1">
    <location>
        <begin position="1"/>
        <end position="23"/>
    </location>
</feature>
<accession>A0A9X3LM29</accession>
<evidence type="ECO:0000256" key="1">
    <source>
        <dbReference type="SAM" id="SignalP"/>
    </source>
</evidence>
<dbReference type="InterPro" id="IPR036938">
    <property type="entry name" value="PAP2/HPO_sf"/>
</dbReference>
<comment type="caution">
    <text evidence="3">The sequence shown here is derived from an EMBL/GenBank/DDBJ whole genome shotgun (WGS) entry which is preliminary data.</text>
</comment>
<protein>
    <submittedName>
        <fullName evidence="3">Phosphatase PAP2 family protein</fullName>
    </submittedName>
</protein>
<dbReference type="InterPro" id="IPR001011">
    <property type="entry name" value="Acid_Pase_classA_bac"/>
</dbReference>
<dbReference type="CDD" id="cd03397">
    <property type="entry name" value="PAP2_acid_phosphatase"/>
    <property type="match status" value="1"/>
</dbReference>
<dbReference type="InterPro" id="IPR000326">
    <property type="entry name" value="PAP2/HPO"/>
</dbReference>
<dbReference type="Pfam" id="PF01569">
    <property type="entry name" value="PAP2"/>
    <property type="match status" value="1"/>
</dbReference>
<dbReference type="PRINTS" id="PR00483">
    <property type="entry name" value="BACPHPHTASE"/>
</dbReference>
<name>A0A9X3LM29_9CORY</name>
<dbReference type="Gene3D" id="1.20.144.10">
    <property type="entry name" value="Phosphatidic acid phosphatase type 2/haloperoxidase"/>
    <property type="match status" value="1"/>
</dbReference>
<keyword evidence="1" id="KW-0732">Signal</keyword>